<evidence type="ECO:0000256" key="6">
    <source>
        <dbReference type="ARBA" id="ARBA00040494"/>
    </source>
</evidence>
<keyword evidence="8" id="KW-1185">Reference proteome</keyword>
<name>A0A0R3KNM9_9BRAD</name>
<evidence type="ECO:0000256" key="2">
    <source>
        <dbReference type="ARBA" id="ARBA00022448"/>
    </source>
</evidence>
<dbReference type="RefSeq" id="WP_057839488.1">
    <property type="nucleotide sequence ID" value="NZ_LLXZ01000193.1"/>
</dbReference>
<dbReference type="NCBIfam" id="TIGR02499">
    <property type="entry name" value="HrpE_YscL_not"/>
    <property type="match status" value="1"/>
</dbReference>
<evidence type="ECO:0000313" key="7">
    <source>
        <dbReference type="EMBL" id="KRQ97097.1"/>
    </source>
</evidence>
<evidence type="ECO:0000256" key="3">
    <source>
        <dbReference type="ARBA" id="ARBA00022490"/>
    </source>
</evidence>
<comment type="subcellular location">
    <subcellularLocation>
        <location evidence="1">Cytoplasm</location>
    </subcellularLocation>
</comment>
<keyword evidence="4" id="KW-0653">Protein transport</keyword>
<dbReference type="AlphaFoldDB" id="A0A0R3KNM9"/>
<gene>
    <name evidence="7" type="ORF">CQ12_39375</name>
</gene>
<evidence type="ECO:0000256" key="4">
    <source>
        <dbReference type="ARBA" id="ARBA00022927"/>
    </source>
</evidence>
<dbReference type="GO" id="GO:0005829">
    <property type="term" value="C:cytosol"/>
    <property type="evidence" value="ECO:0007669"/>
    <property type="project" value="TreeGrafter"/>
</dbReference>
<dbReference type="Proteomes" id="UP000050863">
    <property type="component" value="Unassembled WGS sequence"/>
</dbReference>
<dbReference type="InterPro" id="IPR012842">
    <property type="entry name" value="T3SS_SctL/SctL2"/>
</dbReference>
<organism evidence="7 8">
    <name type="scientific">Bradyrhizobium jicamae</name>
    <dbReference type="NCBI Taxonomy" id="280332"/>
    <lineage>
        <taxon>Bacteria</taxon>
        <taxon>Pseudomonadati</taxon>
        <taxon>Pseudomonadota</taxon>
        <taxon>Alphaproteobacteria</taxon>
        <taxon>Hyphomicrobiales</taxon>
        <taxon>Nitrobacteraceae</taxon>
        <taxon>Bradyrhizobium</taxon>
    </lineage>
</organism>
<dbReference type="InterPro" id="IPR010586">
    <property type="entry name" value="T3SS_stator_protein"/>
</dbReference>
<accession>A0A0R3KNM9</accession>
<dbReference type="PANTHER" id="PTHR34982:SF1">
    <property type="entry name" value="FLAGELLAR ASSEMBLY PROTEIN FLIH"/>
    <property type="match status" value="1"/>
</dbReference>
<dbReference type="OrthoDB" id="9802671at2"/>
<dbReference type="STRING" id="280332.CQ12_39375"/>
<keyword evidence="2" id="KW-0813">Transport</keyword>
<evidence type="ECO:0000256" key="5">
    <source>
        <dbReference type="ARBA" id="ARBA00024335"/>
    </source>
</evidence>
<dbReference type="Pfam" id="PF06635">
    <property type="entry name" value="T3SS_SCTL"/>
    <property type="match status" value="1"/>
</dbReference>
<dbReference type="InterPro" id="IPR051472">
    <property type="entry name" value="T3SS_Stator/FliH"/>
</dbReference>
<sequence length="207" mass="22555">MTADIPALLAAPQIRPLGPLIPAAELKIWHDAAHALAAAERHLQRARGWARKAYERERARGHAEGVKAGAEEMARLIAQAACELAQRKAVLEQELPQLVVEIVSDLLGAFDPGEMLVRGVRYAIEQKYKSTEVCLHVPPLKADLLASEFAACDGRDGRPNVRIEPDPALTADQCVLWSEFGNVELGIAAQLRALRLGLGLPSQEREP</sequence>
<keyword evidence="3" id="KW-0963">Cytoplasm</keyword>
<dbReference type="PANTHER" id="PTHR34982">
    <property type="entry name" value="YOP PROTEINS TRANSLOCATION PROTEIN L"/>
    <property type="match status" value="1"/>
</dbReference>
<evidence type="ECO:0000256" key="1">
    <source>
        <dbReference type="ARBA" id="ARBA00004496"/>
    </source>
</evidence>
<evidence type="ECO:0000313" key="8">
    <source>
        <dbReference type="Proteomes" id="UP000050863"/>
    </source>
</evidence>
<comment type="caution">
    <text evidence="7">The sequence shown here is derived from an EMBL/GenBank/DDBJ whole genome shotgun (WGS) entry which is preliminary data.</text>
</comment>
<dbReference type="EMBL" id="LLXZ01000193">
    <property type="protein sequence ID" value="KRQ97097.1"/>
    <property type="molecule type" value="Genomic_DNA"/>
</dbReference>
<dbReference type="GO" id="GO:0030254">
    <property type="term" value="P:protein secretion by the type III secretion system"/>
    <property type="evidence" value="ECO:0007669"/>
    <property type="project" value="InterPro"/>
</dbReference>
<protein>
    <recommendedName>
        <fullName evidence="6">Type 3 secretion system stator protein</fullName>
    </recommendedName>
</protein>
<comment type="similarity">
    <text evidence="5">Belongs to the SctL stator family.</text>
</comment>
<reference evidence="7 8" key="1">
    <citation type="submission" date="2014-03" db="EMBL/GenBank/DDBJ databases">
        <title>Bradyrhizobium valentinum sp. nov., isolated from effective nodules of Lupinus mariae-josephae, a lupine endemic of basic-lime soils in Eastern Spain.</title>
        <authorList>
            <person name="Duran D."/>
            <person name="Rey L."/>
            <person name="Navarro A."/>
            <person name="Busquets A."/>
            <person name="Imperial J."/>
            <person name="Ruiz-Argueso T."/>
        </authorList>
    </citation>
    <scope>NUCLEOTIDE SEQUENCE [LARGE SCALE GENOMIC DNA]</scope>
    <source>
        <strain evidence="7 8">PAC68</strain>
    </source>
</reference>
<proteinExistence type="inferred from homology"/>